<dbReference type="RefSeq" id="XP_024578186.1">
    <property type="nucleotide sequence ID" value="XM_024727628.1"/>
</dbReference>
<accession>A0A0P1AKM8</accession>
<organism evidence="1 2">
    <name type="scientific">Plasmopara halstedii</name>
    <name type="common">Downy mildew of sunflower</name>
    <dbReference type="NCBI Taxonomy" id="4781"/>
    <lineage>
        <taxon>Eukaryota</taxon>
        <taxon>Sar</taxon>
        <taxon>Stramenopiles</taxon>
        <taxon>Oomycota</taxon>
        <taxon>Peronosporomycetes</taxon>
        <taxon>Peronosporales</taxon>
        <taxon>Peronosporaceae</taxon>
        <taxon>Plasmopara</taxon>
    </lineage>
</organism>
<dbReference type="EMBL" id="CCYD01000610">
    <property type="protein sequence ID" value="CEG41817.1"/>
    <property type="molecule type" value="Genomic_DNA"/>
</dbReference>
<keyword evidence="2" id="KW-1185">Reference proteome</keyword>
<protein>
    <submittedName>
        <fullName evidence="1">Uncharacterized protein</fullName>
    </submittedName>
</protein>
<sequence>MSVLNKTINVLGEPISSETSRKDKLQDVTSREYIDVALATQSKDYAAFNSENQGFSVSIAELLRDMRGVVDCDRRVLKFAHPQ</sequence>
<dbReference type="Proteomes" id="UP000054928">
    <property type="component" value="Unassembled WGS sequence"/>
</dbReference>
<evidence type="ECO:0000313" key="2">
    <source>
        <dbReference type="Proteomes" id="UP000054928"/>
    </source>
</evidence>
<name>A0A0P1AKM8_PLAHL</name>
<dbReference type="GeneID" id="36407193"/>
<proteinExistence type="predicted"/>
<reference evidence="2" key="1">
    <citation type="submission" date="2014-09" db="EMBL/GenBank/DDBJ databases">
        <authorList>
            <person name="Sharma Rahul"/>
            <person name="Thines Marco"/>
        </authorList>
    </citation>
    <scope>NUCLEOTIDE SEQUENCE [LARGE SCALE GENOMIC DNA]</scope>
</reference>
<evidence type="ECO:0000313" key="1">
    <source>
        <dbReference type="EMBL" id="CEG41817.1"/>
    </source>
</evidence>
<dbReference type="AlphaFoldDB" id="A0A0P1AKM8"/>